<comment type="caution">
    <text evidence="6">The sequence shown here is derived from an EMBL/GenBank/DDBJ whole genome shotgun (WGS) entry which is preliminary data.</text>
</comment>
<name>A0ABS4Z7D8_9ACTN</name>
<organism evidence="6 7">
    <name type="scientific">Microlunatus capsulatus</name>
    <dbReference type="NCBI Taxonomy" id="99117"/>
    <lineage>
        <taxon>Bacteria</taxon>
        <taxon>Bacillati</taxon>
        <taxon>Actinomycetota</taxon>
        <taxon>Actinomycetes</taxon>
        <taxon>Propionibacteriales</taxon>
        <taxon>Propionibacteriaceae</taxon>
        <taxon>Microlunatus</taxon>
    </lineage>
</organism>
<dbReference type="RefSeq" id="WP_210054911.1">
    <property type="nucleotide sequence ID" value="NZ_BAAAMH010000004.1"/>
</dbReference>
<dbReference type="Proteomes" id="UP000758168">
    <property type="component" value="Unassembled WGS sequence"/>
</dbReference>
<dbReference type="InterPro" id="IPR000212">
    <property type="entry name" value="DNA_helicase_UvrD/REP"/>
</dbReference>
<evidence type="ECO:0000256" key="4">
    <source>
        <dbReference type="ARBA" id="ARBA00022840"/>
    </source>
</evidence>
<reference evidence="6 7" key="1">
    <citation type="submission" date="2021-03" db="EMBL/GenBank/DDBJ databases">
        <title>Sequencing the genomes of 1000 actinobacteria strains.</title>
        <authorList>
            <person name="Klenk H.-P."/>
        </authorList>
    </citation>
    <scope>NUCLEOTIDE SEQUENCE [LARGE SCALE GENOMIC DNA]</scope>
    <source>
        <strain evidence="6 7">DSM 12936</strain>
    </source>
</reference>
<evidence type="ECO:0000256" key="1">
    <source>
        <dbReference type="ARBA" id="ARBA00022741"/>
    </source>
</evidence>
<keyword evidence="4" id="KW-0067">ATP-binding</keyword>
<dbReference type="Pfam" id="PF13361">
    <property type="entry name" value="UvrD_C"/>
    <property type="match status" value="1"/>
</dbReference>
<dbReference type="Gene3D" id="3.40.50.300">
    <property type="entry name" value="P-loop containing nucleotide triphosphate hydrolases"/>
    <property type="match status" value="2"/>
</dbReference>
<sequence length="520" mass="56921">MPNAGASELEGALTTHLTEAGFDVFWPKSEDLPTVVAAGGGLGLLVLDLVDHEDGALVELNRKLARLRNDVPQVARVRAQRIIVAPDAGASSDVISTPEDAAAGVFVRQLSPNGMDDGAVKAVAAYLAPRLSVDVPRRHPMSDEGAAARAVERLVLDAAQSDIACRHVDDVLHITGPPGSGKTLVLAARAKWLAAQDPNWRIVLLCYNRLLVPYLEALVWGHANITVCTFGQLTSRLRVRVSLDNEEWAEQNVAQALAHVKPVYDAVLVDEWQDFMDPWTRLVLATVRPGRGGLTVAGDPKQALYRDAHSYIALAGHNVEEAALHRPYRSTRQILEVTSALDQSMNVDGRADAAEGRPVDLVWAENVSELGAAVARDIELLLAEEERHPQDIAVLVTRKWDIGKVMYPLKKAGIPVRAVYPNHAEEFDLSESSVKVMTVHSSKGYEFDVVFLVGMEHLADPDGSDRAGREGRCGYVGSTRAKDQLVLTYSRENVYLDRIRSLPDSLVQPWVWPDDYPEVH</sequence>
<evidence type="ECO:0000259" key="5">
    <source>
        <dbReference type="Pfam" id="PF13361"/>
    </source>
</evidence>
<proteinExistence type="predicted"/>
<keyword evidence="7" id="KW-1185">Reference proteome</keyword>
<gene>
    <name evidence="6" type="ORF">JOF54_001801</name>
</gene>
<dbReference type="InterPro" id="IPR014017">
    <property type="entry name" value="DNA_helicase_UvrD-like_C"/>
</dbReference>
<dbReference type="PANTHER" id="PTHR11070:SF2">
    <property type="entry name" value="ATP-DEPENDENT DNA HELICASE SRS2"/>
    <property type="match status" value="1"/>
</dbReference>
<dbReference type="InterPro" id="IPR027417">
    <property type="entry name" value="P-loop_NTPase"/>
</dbReference>
<keyword evidence="1" id="KW-0547">Nucleotide-binding</keyword>
<dbReference type="EMBL" id="JAGIOB010000001">
    <property type="protein sequence ID" value="MBP2416879.1"/>
    <property type="molecule type" value="Genomic_DNA"/>
</dbReference>
<feature type="domain" description="UvrD-like helicase C-terminal" evidence="5">
    <location>
        <begin position="426"/>
        <end position="491"/>
    </location>
</feature>
<protein>
    <submittedName>
        <fullName evidence="6">DNA polymerase III delta prime subunit</fullName>
    </submittedName>
</protein>
<dbReference type="PANTHER" id="PTHR11070">
    <property type="entry name" value="UVRD / RECB / PCRA DNA HELICASE FAMILY MEMBER"/>
    <property type="match status" value="1"/>
</dbReference>
<dbReference type="Pfam" id="PF13245">
    <property type="entry name" value="AAA_19"/>
    <property type="match status" value="1"/>
</dbReference>
<keyword evidence="2" id="KW-0378">Hydrolase</keyword>
<keyword evidence="3" id="KW-0347">Helicase</keyword>
<evidence type="ECO:0000313" key="7">
    <source>
        <dbReference type="Proteomes" id="UP000758168"/>
    </source>
</evidence>
<dbReference type="SUPFAM" id="SSF52540">
    <property type="entry name" value="P-loop containing nucleoside triphosphate hydrolases"/>
    <property type="match status" value="1"/>
</dbReference>
<accession>A0ABS4Z7D8</accession>
<evidence type="ECO:0000256" key="2">
    <source>
        <dbReference type="ARBA" id="ARBA00022801"/>
    </source>
</evidence>
<evidence type="ECO:0000313" key="6">
    <source>
        <dbReference type="EMBL" id="MBP2416879.1"/>
    </source>
</evidence>
<evidence type="ECO:0000256" key="3">
    <source>
        <dbReference type="ARBA" id="ARBA00022806"/>
    </source>
</evidence>